<dbReference type="Pfam" id="PF00107">
    <property type="entry name" value="ADH_zinc_N"/>
    <property type="match status" value="1"/>
</dbReference>
<dbReference type="SUPFAM" id="SSF51735">
    <property type="entry name" value="NAD(P)-binding Rossmann-fold domains"/>
    <property type="match status" value="1"/>
</dbReference>
<dbReference type="EMBL" id="LJYW01000001">
    <property type="protein sequence ID" value="KPL50981.1"/>
    <property type="molecule type" value="Genomic_DNA"/>
</dbReference>
<dbReference type="Proteomes" id="UP000048984">
    <property type="component" value="Unassembled WGS sequence"/>
</dbReference>
<feature type="domain" description="Enoyl reductase (ER)" evidence="6">
    <location>
        <begin position="12"/>
        <end position="346"/>
    </location>
</feature>
<evidence type="ECO:0000313" key="8">
    <source>
        <dbReference type="Proteomes" id="UP000048984"/>
    </source>
</evidence>
<comment type="caution">
    <text evidence="7">The sequence shown here is derived from an EMBL/GenBank/DDBJ whole genome shotgun (WGS) entry which is preliminary data.</text>
</comment>
<dbReference type="InterPro" id="IPR013154">
    <property type="entry name" value="ADH-like_N"/>
</dbReference>
<organism evidence="7 8">
    <name type="scientific">Prosthecodimorpha hirschii</name>
    <dbReference type="NCBI Taxonomy" id="665126"/>
    <lineage>
        <taxon>Bacteria</taxon>
        <taxon>Pseudomonadati</taxon>
        <taxon>Pseudomonadota</taxon>
        <taxon>Alphaproteobacteria</taxon>
        <taxon>Hyphomicrobiales</taxon>
        <taxon>Ancalomicrobiaceae</taxon>
        <taxon>Prosthecodimorpha</taxon>
    </lineage>
</organism>
<dbReference type="InterPro" id="IPR011032">
    <property type="entry name" value="GroES-like_sf"/>
</dbReference>
<dbReference type="GO" id="GO:0016491">
    <property type="term" value="F:oxidoreductase activity"/>
    <property type="evidence" value="ECO:0007669"/>
    <property type="project" value="UniProtKB-KW"/>
</dbReference>
<dbReference type="Gene3D" id="3.90.180.10">
    <property type="entry name" value="Medium-chain alcohol dehydrogenases, catalytic domain"/>
    <property type="match status" value="1"/>
</dbReference>
<dbReference type="InterPro" id="IPR036291">
    <property type="entry name" value="NAD(P)-bd_dom_sf"/>
</dbReference>
<dbReference type="AlphaFoldDB" id="A0A0P6VVP7"/>
<gene>
    <name evidence="7" type="ORF">ABB55_01030</name>
</gene>
<dbReference type="SMART" id="SM00829">
    <property type="entry name" value="PKS_ER"/>
    <property type="match status" value="1"/>
</dbReference>
<comment type="cofactor">
    <cofactor evidence="1">
        <name>Zn(2+)</name>
        <dbReference type="ChEBI" id="CHEBI:29105"/>
    </cofactor>
</comment>
<reference evidence="7 8" key="2">
    <citation type="submission" date="2015-10" db="EMBL/GenBank/DDBJ databases">
        <title>Draft Genome Sequence of Prosthecomicrobium hirschii ATCC 27832.</title>
        <authorList>
            <person name="Daniel J."/>
            <person name="Givan S.A."/>
            <person name="Brun Y.V."/>
            <person name="Brown P.J."/>
        </authorList>
    </citation>
    <scope>NUCLEOTIDE SEQUENCE [LARGE SCALE GENOMIC DNA]</scope>
    <source>
        <strain evidence="7 8">16</strain>
    </source>
</reference>
<dbReference type="RefSeq" id="WP_054357144.1">
    <property type="nucleotide sequence ID" value="NZ_LJYW01000001.1"/>
</dbReference>
<sequence length="349" mass="36353">MTASALAATLFGPEDLRMIEHPLGPLAPGMVRIRFGAAGICGSDMHYFRHARTGDFVVKDPLILGHEIAGEVAEINADAPGLKVGQRVAVNPSRWCGHCARCREGRANLCENIYFMGSASKYPHMQGGFATLFDAVPAQCVPVPDHVPLKAAALAEPLAVCLHAVRRAGDIAGKRIVLFGSGPIGLLTLLAAKRAGIASSAMVDIAPAPLAFAARLGADDIVDVSGGDDGLKDLAARNPFDVAFEVSGTAAGLASAIATVRRGGTIVQIGNLPGGSIPVPANAIMAKEIDFRGSFRFDREFDEAIALIADGGVDVLQLVTAERPLAEAPDALRLALDRSRSVKVVLTAN</sequence>
<dbReference type="Gene3D" id="3.40.50.720">
    <property type="entry name" value="NAD(P)-binding Rossmann-like Domain"/>
    <property type="match status" value="1"/>
</dbReference>
<keyword evidence="4" id="KW-0862">Zinc</keyword>
<evidence type="ECO:0000256" key="2">
    <source>
        <dbReference type="ARBA" id="ARBA00008072"/>
    </source>
</evidence>
<name>A0A0P6VVP7_9HYPH</name>
<evidence type="ECO:0000259" key="6">
    <source>
        <dbReference type="SMART" id="SM00829"/>
    </source>
</evidence>
<evidence type="ECO:0000256" key="3">
    <source>
        <dbReference type="ARBA" id="ARBA00022723"/>
    </source>
</evidence>
<protein>
    <submittedName>
        <fullName evidence="7">Phosphoesterase</fullName>
    </submittedName>
</protein>
<evidence type="ECO:0000313" key="7">
    <source>
        <dbReference type="EMBL" id="KPL50981.1"/>
    </source>
</evidence>
<dbReference type="GO" id="GO:0046872">
    <property type="term" value="F:metal ion binding"/>
    <property type="evidence" value="ECO:0007669"/>
    <property type="project" value="UniProtKB-KW"/>
</dbReference>
<dbReference type="InterPro" id="IPR020843">
    <property type="entry name" value="ER"/>
</dbReference>
<evidence type="ECO:0000256" key="4">
    <source>
        <dbReference type="ARBA" id="ARBA00022833"/>
    </source>
</evidence>
<reference evidence="7 8" key="1">
    <citation type="submission" date="2015-09" db="EMBL/GenBank/DDBJ databases">
        <authorList>
            <person name="Jackson K.R."/>
            <person name="Lunt B.L."/>
            <person name="Fisher J.N.B."/>
            <person name="Gardner A.V."/>
            <person name="Bailey M.E."/>
            <person name="Deus L.M."/>
            <person name="Earl A.S."/>
            <person name="Gibby P.D."/>
            <person name="Hartmann K.A."/>
            <person name="Liu J.E."/>
            <person name="Manci A.M."/>
            <person name="Nielsen D.A."/>
            <person name="Solomon M.B."/>
            <person name="Breakwell D.P."/>
            <person name="Burnett S.H."/>
            <person name="Grose J.H."/>
        </authorList>
    </citation>
    <scope>NUCLEOTIDE SEQUENCE [LARGE SCALE GENOMIC DNA]</scope>
    <source>
        <strain evidence="7 8">16</strain>
    </source>
</reference>
<dbReference type="STRING" id="665126.ABB55_01030"/>
<keyword evidence="5" id="KW-0560">Oxidoreductase</keyword>
<dbReference type="CDD" id="cd08232">
    <property type="entry name" value="idonate-5-DH"/>
    <property type="match status" value="1"/>
</dbReference>
<accession>A0A0P6VVP7</accession>
<proteinExistence type="inferred from homology"/>
<keyword evidence="8" id="KW-1185">Reference proteome</keyword>
<dbReference type="Pfam" id="PF08240">
    <property type="entry name" value="ADH_N"/>
    <property type="match status" value="1"/>
</dbReference>
<evidence type="ECO:0000256" key="5">
    <source>
        <dbReference type="ARBA" id="ARBA00023002"/>
    </source>
</evidence>
<dbReference type="InterPro" id="IPR013149">
    <property type="entry name" value="ADH-like_C"/>
</dbReference>
<dbReference type="PANTHER" id="PTHR43161:SF9">
    <property type="entry name" value="SORBITOL DEHYDROGENASE"/>
    <property type="match status" value="1"/>
</dbReference>
<dbReference type="SUPFAM" id="SSF50129">
    <property type="entry name" value="GroES-like"/>
    <property type="match status" value="1"/>
</dbReference>
<comment type="similarity">
    <text evidence="2">Belongs to the zinc-containing alcohol dehydrogenase family.</text>
</comment>
<evidence type="ECO:0000256" key="1">
    <source>
        <dbReference type="ARBA" id="ARBA00001947"/>
    </source>
</evidence>
<keyword evidence="3" id="KW-0479">Metal-binding</keyword>
<dbReference type="PANTHER" id="PTHR43161">
    <property type="entry name" value="SORBITOL DEHYDROGENASE"/>
    <property type="match status" value="1"/>
</dbReference>